<keyword evidence="2" id="KW-1185">Reference proteome</keyword>
<accession>A0A087DZH2</accession>
<comment type="caution">
    <text evidence="1">The sequence shown here is derived from an EMBL/GenBank/DDBJ whole genome shotgun (WGS) entry which is preliminary data.</text>
</comment>
<dbReference type="EMBL" id="JGZP01000004">
    <property type="protein sequence ID" value="KFJ00923.1"/>
    <property type="molecule type" value="Genomic_DNA"/>
</dbReference>
<protein>
    <submittedName>
        <fullName evidence="1">Putative toxin-antitoxin system, toxin component</fullName>
    </submittedName>
</protein>
<dbReference type="STRING" id="762211.BSTEL_0335"/>
<dbReference type="eggNOG" id="ENOG502ZK18">
    <property type="taxonomic scope" value="Bacteria"/>
</dbReference>
<evidence type="ECO:0000313" key="1">
    <source>
        <dbReference type="EMBL" id="KFJ00923.1"/>
    </source>
</evidence>
<evidence type="ECO:0000313" key="2">
    <source>
        <dbReference type="Proteomes" id="UP000029004"/>
    </source>
</evidence>
<sequence length="66" mass="7548">MYVATHAIRELTLREDPLKVLYLGISPDGIPLEVVVVETSRGPALIHAMRMRTKYVKLMEGGRRWI</sequence>
<name>A0A087DZH2_9BIFI</name>
<organism evidence="1 2">
    <name type="scientific">Bifidobacterium stellenboschense</name>
    <dbReference type="NCBI Taxonomy" id="762211"/>
    <lineage>
        <taxon>Bacteria</taxon>
        <taxon>Bacillati</taxon>
        <taxon>Actinomycetota</taxon>
        <taxon>Actinomycetes</taxon>
        <taxon>Bifidobacteriales</taxon>
        <taxon>Bifidobacteriaceae</taxon>
        <taxon>Bifidobacterium</taxon>
    </lineage>
</organism>
<dbReference type="Proteomes" id="UP000029004">
    <property type="component" value="Unassembled WGS sequence"/>
</dbReference>
<gene>
    <name evidence="1" type="ORF">BSTEL_0335</name>
</gene>
<dbReference type="AlphaFoldDB" id="A0A087DZH2"/>
<reference evidence="1 2" key="1">
    <citation type="submission" date="2014-03" db="EMBL/GenBank/DDBJ databases">
        <title>Genomics of Bifidobacteria.</title>
        <authorList>
            <person name="Ventura M."/>
            <person name="Milani C."/>
            <person name="Lugli G.A."/>
        </authorList>
    </citation>
    <scope>NUCLEOTIDE SEQUENCE [LARGE SCALE GENOMIC DNA]</scope>
    <source>
        <strain evidence="1 2">DSM 23968</strain>
    </source>
</reference>
<proteinExistence type="predicted"/>